<dbReference type="InterPro" id="IPR036393">
    <property type="entry name" value="AceGlu_kinase-like_sf"/>
</dbReference>
<evidence type="ECO:0000313" key="14">
    <source>
        <dbReference type="EMBL" id="BBI01057.1"/>
    </source>
</evidence>
<sequence length="258" mass="27926">MDKPLVIKIGGVLLDNFTAMNELFNFLKKYKLSNSRPLLIVHGGGVSVDQFMKQFNFSINKINGIRITPESQIDIITGLLSGTANKKLLCWAKKKEINAVGLCLSDGNSMIINQVNEKIGCVGTPKAHSTLLYHILLKNKLLPIISSIGITDDGRLMNVNSDLAAAAIAISLRANLILLSDVSAILDGKGQRIAKITPQKAEQLIHKGIITNGMIIKVRTALDAAHSLGHSVDIASWQDIKSLELLFNGIPTGTRVTI</sequence>
<evidence type="ECO:0000256" key="11">
    <source>
        <dbReference type="ARBA" id="ARBA00030639"/>
    </source>
</evidence>
<feature type="domain" description="Aspartate/glutamate/uridylate kinase" evidence="13">
    <location>
        <begin position="4"/>
        <end position="235"/>
    </location>
</feature>
<comment type="pathway">
    <text evidence="1">Amino-acid biosynthesis; L-arginine biosynthesis; N(2)-acetyl-L-ornithine from L-glutamate: step 2/4.</text>
</comment>
<dbReference type="InterPro" id="IPR001048">
    <property type="entry name" value="Asp/Glu/Uridylate_kinase"/>
</dbReference>
<dbReference type="PANTHER" id="PTHR23342:SF0">
    <property type="entry name" value="N-ACETYLGLUTAMATE SYNTHASE, MITOCHONDRIAL"/>
    <property type="match status" value="1"/>
</dbReference>
<organism evidence="14 15">
    <name type="scientific">Buchnera aphidicola</name>
    <name type="common">Nipponaphis monzeni</name>
    <dbReference type="NCBI Taxonomy" id="2495405"/>
    <lineage>
        <taxon>Bacteria</taxon>
        <taxon>Pseudomonadati</taxon>
        <taxon>Pseudomonadota</taxon>
        <taxon>Gammaproteobacteria</taxon>
        <taxon>Enterobacterales</taxon>
        <taxon>Erwiniaceae</taxon>
        <taxon>Buchnera</taxon>
    </lineage>
</organism>
<dbReference type="RefSeq" id="WP_158344514.1">
    <property type="nucleotide sequence ID" value="NZ_AP019379.1"/>
</dbReference>
<accession>A0A455T9N4</accession>
<name>A0A455T9N4_9GAMM</name>
<evidence type="ECO:0000313" key="15">
    <source>
        <dbReference type="Proteomes" id="UP000317544"/>
    </source>
</evidence>
<evidence type="ECO:0000256" key="2">
    <source>
        <dbReference type="ARBA" id="ARBA00013065"/>
    </source>
</evidence>
<evidence type="ECO:0000256" key="12">
    <source>
        <dbReference type="ARBA" id="ARBA00048141"/>
    </source>
</evidence>
<dbReference type="GO" id="GO:0005524">
    <property type="term" value="F:ATP binding"/>
    <property type="evidence" value="ECO:0007669"/>
    <property type="project" value="UniProtKB-KW"/>
</dbReference>
<dbReference type="GO" id="GO:0005737">
    <property type="term" value="C:cytoplasm"/>
    <property type="evidence" value="ECO:0007669"/>
    <property type="project" value="InterPro"/>
</dbReference>
<dbReference type="NCBIfam" id="TIGR00761">
    <property type="entry name" value="argB"/>
    <property type="match status" value="1"/>
</dbReference>
<keyword evidence="6" id="KW-0808">Transferase</keyword>
<keyword evidence="5" id="KW-0028">Amino-acid biosynthesis</keyword>
<dbReference type="Pfam" id="PF00696">
    <property type="entry name" value="AA_kinase"/>
    <property type="match status" value="1"/>
</dbReference>
<evidence type="ECO:0000256" key="5">
    <source>
        <dbReference type="ARBA" id="ARBA00022605"/>
    </source>
</evidence>
<evidence type="ECO:0000256" key="7">
    <source>
        <dbReference type="ARBA" id="ARBA00022741"/>
    </source>
</evidence>
<dbReference type="PANTHER" id="PTHR23342">
    <property type="entry name" value="N-ACETYLGLUTAMATE SYNTHASE"/>
    <property type="match status" value="1"/>
</dbReference>
<evidence type="ECO:0000259" key="13">
    <source>
        <dbReference type="Pfam" id="PF00696"/>
    </source>
</evidence>
<dbReference type="EMBL" id="AP019379">
    <property type="protein sequence ID" value="BBI01057.1"/>
    <property type="molecule type" value="Genomic_DNA"/>
</dbReference>
<evidence type="ECO:0000256" key="9">
    <source>
        <dbReference type="ARBA" id="ARBA00022840"/>
    </source>
</evidence>
<dbReference type="GO" id="GO:0006526">
    <property type="term" value="P:L-arginine biosynthetic process"/>
    <property type="evidence" value="ECO:0007669"/>
    <property type="project" value="UniProtKB-KW"/>
</dbReference>
<evidence type="ECO:0000256" key="3">
    <source>
        <dbReference type="ARBA" id="ARBA00021197"/>
    </source>
</evidence>
<dbReference type="EC" id="2.7.2.8" evidence="2"/>
<gene>
    <name evidence="14" type="primary">argB</name>
    <name evidence="14" type="ORF">BUCNMO_038</name>
</gene>
<evidence type="ECO:0000256" key="1">
    <source>
        <dbReference type="ARBA" id="ARBA00004828"/>
    </source>
</evidence>
<proteinExistence type="predicted"/>
<dbReference type="SUPFAM" id="SSF53633">
    <property type="entry name" value="Carbamate kinase-like"/>
    <property type="match status" value="1"/>
</dbReference>
<reference evidence="14 15" key="1">
    <citation type="journal article" date="2019" name="Proc. Natl. Acad. Sci. U.S.A.">
        <title>Exaggeration and cooption of innate immunity for social defense.</title>
        <authorList>
            <person name="Kutsukake M."/>
            <person name="Moriyama M."/>
            <person name="Shigenobu S."/>
            <person name="Meng X.-Y."/>
            <person name="Nikoh N."/>
            <person name="Noda C."/>
            <person name="Kobayashi S."/>
            <person name="Fukatsu T."/>
        </authorList>
    </citation>
    <scope>NUCLEOTIDE SEQUENCE [LARGE SCALE GENOMIC DNA]</scope>
    <source>
        <strain evidence="14 15">Nmo</strain>
    </source>
</reference>
<dbReference type="AlphaFoldDB" id="A0A455T9N4"/>
<evidence type="ECO:0000256" key="6">
    <source>
        <dbReference type="ARBA" id="ARBA00022679"/>
    </source>
</evidence>
<evidence type="ECO:0000256" key="8">
    <source>
        <dbReference type="ARBA" id="ARBA00022777"/>
    </source>
</evidence>
<keyword evidence="9" id="KW-0067">ATP-binding</keyword>
<protein>
    <recommendedName>
        <fullName evidence="3">Acetylglutamate kinase</fullName>
        <ecNumber evidence="2">2.7.2.8</ecNumber>
    </recommendedName>
    <alternativeName>
        <fullName evidence="10">N-acetyl-L-glutamate 5-phosphotransferase</fullName>
    </alternativeName>
    <alternativeName>
        <fullName evidence="11">NAG kinase</fullName>
    </alternativeName>
</protein>
<keyword evidence="4" id="KW-0055">Arginine biosynthesis</keyword>
<dbReference type="OrthoDB" id="5915023at2"/>
<dbReference type="Gene3D" id="3.40.1160.10">
    <property type="entry name" value="Acetylglutamate kinase-like"/>
    <property type="match status" value="1"/>
</dbReference>
<evidence type="ECO:0000256" key="10">
    <source>
        <dbReference type="ARBA" id="ARBA00030178"/>
    </source>
</evidence>
<dbReference type="InterPro" id="IPR004662">
    <property type="entry name" value="AcgluKinase_fam"/>
</dbReference>
<keyword evidence="7" id="KW-0547">Nucleotide-binding</keyword>
<dbReference type="Proteomes" id="UP000317544">
    <property type="component" value="Chromosome"/>
</dbReference>
<comment type="catalytic activity">
    <reaction evidence="12">
        <text>N-acetyl-L-glutamate + ATP = N-acetyl-L-glutamyl 5-phosphate + ADP</text>
        <dbReference type="Rhea" id="RHEA:14629"/>
        <dbReference type="ChEBI" id="CHEBI:30616"/>
        <dbReference type="ChEBI" id="CHEBI:44337"/>
        <dbReference type="ChEBI" id="CHEBI:57936"/>
        <dbReference type="ChEBI" id="CHEBI:456216"/>
        <dbReference type="EC" id="2.7.2.8"/>
    </reaction>
</comment>
<keyword evidence="15" id="KW-1185">Reference proteome</keyword>
<dbReference type="PIRSF" id="PIRSF000728">
    <property type="entry name" value="NAGK"/>
    <property type="match status" value="1"/>
</dbReference>
<evidence type="ECO:0000256" key="4">
    <source>
        <dbReference type="ARBA" id="ARBA00022571"/>
    </source>
</evidence>
<dbReference type="GO" id="GO:0003991">
    <property type="term" value="F:acetylglutamate kinase activity"/>
    <property type="evidence" value="ECO:0007669"/>
    <property type="project" value="UniProtKB-EC"/>
</dbReference>
<keyword evidence="8 14" id="KW-0418">Kinase</keyword>